<dbReference type="GO" id="GO:0003824">
    <property type="term" value="F:catalytic activity"/>
    <property type="evidence" value="ECO:0007669"/>
    <property type="project" value="InterPro"/>
</dbReference>
<reference evidence="2" key="1">
    <citation type="journal article" date="2020" name="mSystems">
        <title>Genome- and Community-Level Interaction Insights into Carbon Utilization and Element Cycling Functions of Hydrothermarchaeota in Hydrothermal Sediment.</title>
        <authorList>
            <person name="Zhou Z."/>
            <person name="Liu Y."/>
            <person name="Xu W."/>
            <person name="Pan J."/>
            <person name="Luo Z.H."/>
            <person name="Li M."/>
        </authorList>
    </citation>
    <scope>NUCLEOTIDE SEQUENCE [LARGE SCALE GENOMIC DNA]</scope>
    <source>
        <strain evidence="2">SpSt-381</strain>
    </source>
</reference>
<dbReference type="InterPro" id="IPR051916">
    <property type="entry name" value="GPI-anchor_lipid_remodeler"/>
</dbReference>
<dbReference type="PANTHER" id="PTHR14859:SF15">
    <property type="entry name" value="ENDONUCLEASE_EXONUCLEASE_PHOSPHATASE DOMAIN-CONTAINING PROTEIN"/>
    <property type="match status" value="1"/>
</dbReference>
<feature type="domain" description="Endonuclease/exonuclease/phosphatase" evidence="1">
    <location>
        <begin position="69"/>
        <end position="309"/>
    </location>
</feature>
<dbReference type="GO" id="GO:0006506">
    <property type="term" value="P:GPI anchor biosynthetic process"/>
    <property type="evidence" value="ECO:0007669"/>
    <property type="project" value="TreeGrafter"/>
</dbReference>
<dbReference type="PANTHER" id="PTHR14859">
    <property type="entry name" value="CALCOFLUOR WHITE HYPERSENSITIVE PROTEIN PRECURSOR"/>
    <property type="match status" value="1"/>
</dbReference>
<sequence length="395" mass="43276">MTRDPALVAESRALKAALDRFPTLAALRAAPEYPALRARLAALLGTVRRHAPPAAPAPPADPARVRAVHWNIEHGNWYAQVEDALLRHPALAGADLVMLNEIDFGMARAANRDVTGDLVAALGLHGVWAPLFLETTVGRDDDPVTAAGRDNEEALFGLAILARWPIGEVRVLELPSPEALQFDLERMAGRHIALIAEVLRPGAPFVAVSAHLEVHRTRADRARQVRVLMQALAGERRPVILAGDFNSHTFDRGLWHSPITGGASLLVWPGPWLRRRLLWPDRGPFRETLFDVLRAHGFAWEPWVDRAPTLRLRLERLDEVRALPAALRRRAAPLLRWAERRGALRLDWFAGRGWSHAHAAPGAHGRTVEGLDGPGRASDHAPIVAEFAGPAATSG</sequence>
<protein>
    <recommendedName>
        <fullName evidence="1">Endonuclease/exonuclease/phosphatase domain-containing protein</fullName>
    </recommendedName>
</protein>
<evidence type="ECO:0000313" key="2">
    <source>
        <dbReference type="EMBL" id="HGZ42310.1"/>
    </source>
</evidence>
<evidence type="ECO:0000259" key="1">
    <source>
        <dbReference type="Pfam" id="PF03372"/>
    </source>
</evidence>
<proteinExistence type="predicted"/>
<dbReference type="AlphaFoldDB" id="A0A832I2V4"/>
<dbReference type="EMBL" id="DSQF01000004">
    <property type="protein sequence ID" value="HGZ42310.1"/>
    <property type="molecule type" value="Genomic_DNA"/>
</dbReference>
<accession>A0A832I2V4</accession>
<comment type="caution">
    <text evidence="2">The sequence shown here is derived from an EMBL/GenBank/DDBJ whole genome shotgun (WGS) entry which is preliminary data.</text>
</comment>
<dbReference type="SUPFAM" id="SSF56219">
    <property type="entry name" value="DNase I-like"/>
    <property type="match status" value="1"/>
</dbReference>
<name>A0A832I2V4_UNCEI</name>
<dbReference type="Gene3D" id="3.60.10.10">
    <property type="entry name" value="Endonuclease/exonuclease/phosphatase"/>
    <property type="match status" value="1"/>
</dbReference>
<dbReference type="InterPro" id="IPR036691">
    <property type="entry name" value="Endo/exonu/phosph_ase_sf"/>
</dbReference>
<dbReference type="Pfam" id="PF03372">
    <property type="entry name" value="Exo_endo_phos"/>
    <property type="match status" value="1"/>
</dbReference>
<dbReference type="GO" id="GO:0016020">
    <property type="term" value="C:membrane"/>
    <property type="evidence" value="ECO:0007669"/>
    <property type="project" value="GOC"/>
</dbReference>
<organism evidence="2">
    <name type="scientific">Eiseniibacteriota bacterium</name>
    <dbReference type="NCBI Taxonomy" id="2212470"/>
    <lineage>
        <taxon>Bacteria</taxon>
        <taxon>Candidatus Eiseniibacteriota</taxon>
    </lineage>
</organism>
<gene>
    <name evidence="2" type="ORF">ENR23_02595</name>
</gene>
<dbReference type="InterPro" id="IPR005135">
    <property type="entry name" value="Endo/exonuclease/phosphatase"/>
</dbReference>